<reference evidence="1" key="1">
    <citation type="submission" date="2014-11" db="EMBL/GenBank/DDBJ databases">
        <authorList>
            <person name="Amaro Gonzalez C."/>
        </authorList>
    </citation>
    <scope>NUCLEOTIDE SEQUENCE</scope>
</reference>
<evidence type="ECO:0000313" key="1">
    <source>
        <dbReference type="EMBL" id="JAH34908.1"/>
    </source>
</evidence>
<reference evidence="1" key="2">
    <citation type="journal article" date="2015" name="Fish Shellfish Immunol.">
        <title>Early steps in the European eel (Anguilla anguilla)-Vibrio vulnificus interaction in the gills: Role of the RtxA13 toxin.</title>
        <authorList>
            <person name="Callol A."/>
            <person name="Pajuelo D."/>
            <person name="Ebbesson L."/>
            <person name="Teles M."/>
            <person name="MacKenzie S."/>
            <person name="Amaro C."/>
        </authorList>
    </citation>
    <scope>NUCLEOTIDE SEQUENCE</scope>
</reference>
<dbReference type="EMBL" id="GBXM01073669">
    <property type="protein sequence ID" value="JAH34908.1"/>
    <property type="molecule type" value="Transcribed_RNA"/>
</dbReference>
<accession>A0A0E9S316</accession>
<proteinExistence type="predicted"/>
<sequence>MFVQLMPALLWVYEKHILHKFCSEIRYFILLHCRRNDTSFEYQAHSTSFGQTCDWICRFNIY</sequence>
<name>A0A0E9S316_ANGAN</name>
<organism evidence="1">
    <name type="scientific">Anguilla anguilla</name>
    <name type="common">European freshwater eel</name>
    <name type="synonym">Muraena anguilla</name>
    <dbReference type="NCBI Taxonomy" id="7936"/>
    <lineage>
        <taxon>Eukaryota</taxon>
        <taxon>Metazoa</taxon>
        <taxon>Chordata</taxon>
        <taxon>Craniata</taxon>
        <taxon>Vertebrata</taxon>
        <taxon>Euteleostomi</taxon>
        <taxon>Actinopterygii</taxon>
        <taxon>Neopterygii</taxon>
        <taxon>Teleostei</taxon>
        <taxon>Anguilliformes</taxon>
        <taxon>Anguillidae</taxon>
        <taxon>Anguilla</taxon>
    </lineage>
</organism>
<dbReference type="AlphaFoldDB" id="A0A0E9S316"/>
<protein>
    <submittedName>
        <fullName evidence="1">Uncharacterized protein</fullName>
    </submittedName>
</protein>